<evidence type="ECO:0000259" key="1">
    <source>
        <dbReference type="PROSITE" id="PS51880"/>
    </source>
</evidence>
<dbReference type="SUPFAM" id="SSF52540">
    <property type="entry name" value="P-loop containing nucleoside triphosphate hydrolases"/>
    <property type="match status" value="1"/>
</dbReference>
<sequence>MKKISVKISGNHYEYNSGTSLEEISRNFGNSPIGTIVLGTVNSELKDLTYKVEEDAEISFLDLTTTNGQKAYKRSLSFLFIKATNDIFEEARVELCHTLSRGQYCKIINYPAINEQFVAKIKARMHELVQQDIPFVKEKLPLEYAIKLFQEETNRQEKITLFKNINKRNISLYSLDDYKDYFHGFLVPSTGYLRLFDLVLEDQGVVILCPRKDNPNKLTQHVPQPKLLKIFRETKEWAMVMGVNYVGELNQIIANKEYPELIRTVEALHENKIIKIADAIVSNPSKGRIILIAGPSSSGKTSFSKRLAIQLKVNGFKPVSISLDDYFVSREMTPLDENGQYDFESIYALDLELFNYHLKKLLEGKAVDLPSFNFKLGKREYNGNRLKIDANQPLIIEGIHGLNSLLTSSIPEDQKFKIYICPLTQPNLDYHNRISITDARLIRRIVRDNQFRGHDAQSTIKMWNSVRRGEERYIFPYQEKADAMFNSTLMYELAVLKKYVVPLLEKIGKTEEGYIEATRLLKFIRYFQDIEEEVDIPPTSILKEFIGGSRIV</sequence>
<name>C8W4L8_DESAS</name>
<dbReference type="RefSeq" id="WP_015758596.1">
    <property type="nucleotide sequence ID" value="NC_013216.1"/>
</dbReference>
<keyword evidence="3" id="KW-1185">Reference proteome</keyword>
<dbReference type="eggNOG" id="COG0572">
    <property type="taxonomic scope" value="Bacteria"/>
</dbReference>
<organism evidence="2 3">
    <name type="scientific">Desulfofarcimen acetoxidans (strain ATCC 49208 / DSM 771 / KCTC 5769 / VKM B-1644 / 5575)</name>
    <name type="common">Desulfotomaculum acetoxidans</name>
    <dbReference type="NCBI Taxonomy" id="485916"/>
    <lineage>
        <taxon>Bacteria</taxon>
        <taxon>Bacillati</taxon>
        <taxon>Bacillota</taxon>
        <taxon>Clostridia</taxon>
        <taxon>Eubacteriales</taxon>
        <taxon>Peptococcaceae</taxon>
        <taxon>Desulfofarcimen</taxon>
    </lineage>
</organism>
<keyword evidence="2" id="KW-0418">Kinase</keyword>
<reference evidence="2 3" key="1">
    <citation type="journal article" date="2009" name="Stand. Genomic Sci.">
        <title>Complete genome sequence of Desulfotomaculum acetoxidans type strain (5575).</title>
        <authorList>
            <person name="Spring S."/>
            <person name="Lapidus A."/>
            <person name="Schroder M."/>
            <person name="Gleim D."/>
            <person name="Sims D."/>
            <person name="Meincke L."/>
            <person name="Glavina Del Rio T."/>
            <person name="Tice H."/>
            <person name="Copeland A."/>
            <person name="Cheng J.F."/>
            <person name="Lucas S."/>
            <person name="Chen F."/>
            <person name="Nolan M."/>
            <person name="Bruce D."/>
            <person name="Goodwin L."/>
            <person name="Pitluck S."/>
            <person name="Ivanova N."/>
            <person name="Mavromatis K."/>
            <person name="Mikhailova N."/>
            <person name="Pati A."/>
            <person name="Chen A."/>
            <person name="Palaniappan K."/>
            <person name="Land M."/>
            <person name="Hauser L."/>
            <person name="Chang Y.J."/>
            <person name="Jeffries C.D."/>
            <person name="Chain P."/>
            <person name="Saunders E."/>
            <person name="Brettin T."/>
            <person name="Detter J.C."/>
            <person name="Goker M."/>
            <person name="Bristow J."/>
            <person name="Eisen J.A."/>
            <person name="Markowitz V."/>
            <person name="Hugenholtz P."/>
            <person name="Kyrpides N.C."/>
            <person name="Klenk H.P."/>
            <person name="Han C."/>
        </authorList>
    </citation>
    <scope>NUCLEOTIDE SEQUENCE [LARGE SCALE GENOMIC DNA]</scope>
    <source>
        <strain evidence="3">ATCC 49208 / DSM 771 / VKM B-1644</strain>
    </source>
</reference>
<dbReference type="InterPro" id="IPR006083">
    <property type="entry name" value="PRK/URK"/>
</dbReference>
<dbReference type="EMBL" id="CP001720">
    <property type="protein sequence ID" value="ACV63904.1"/>
    <property type="molecule type" value="Genomic_DNA"/>
</dbReference>
<gene>
    <name evidence="2" type="ordered locus">Dtox_3162</name>
</gene>
<evidence type="ECO:0000313" key="2">
    <source>
        <dbReference type="EMBL" id="ACV63904.1"/>
    </source>
</evidence>
<dbReference type="PROSITE" id="PS51880">
    <property type="entry name" value="TGS"/>
    <property type="match status" value="1"/>
</dbReference>
<protein>
    <submittedName>
        <fullName evidence="2">Phosphoribulokinase/uridine kinase</fullName>
    </submittedName>
</protein>
<accession>C8W4L8</accession>
<dbReference type="InterPro" id="IPR027417">
    <property type="entry name" value="P-loop_NTPase"/>
</dbReference>
<dbReference type="PANTHER" id="PTHR10285">
    <property type="entry name" value="URIDINE KINASE"/>
    <property type="match status" value="1"/>
</dbReference>
<dbReference type="InterPro" id="IPR004095">
    <property type="entry name" value="TGS"/>
</dbReference>
<dbReference type="OrthoDB" id="9764644at2"/>
<dbReference type="GO" id="GO:0016301">
    <property type="term" value="F:kinase activity"/>
    <property type="evidence" value="ECO:0007669"/>
    <property type="project" value="UniProtKB-KW"/>
</dbReference>
<evidence type="ECO:0000313" key="3">
    <source>
        <dbReference type="Proteomes" id="UP000002217"/>
    </source>
</evidence>
<dbReference type="STRING" id="485916.Dtox_3162"/>
<dbReference type="HOGENOM" id="CLU_023775_1_0_9"/>
<proteinExistence type="predicted"/>
<dbReference type="CDD" id="cd02028">
    <property type="entry name" value="UMPK_like"/>
    <property type="match status" value="1"/>
</dbReference>
<dbReference type="SUPFAM" id="SSF55186">
    <property type="entry name" value="ThrRS/AlaRS common domain"/>
    <property type="match status" value="1"/>
</dbReference>
<dbReference type="Proteomes" id="UP000002217">
    <property type="component" value="Chromosome"/>
</dbReference>
<keyword evidence="2" id="KW-0808">Transferase</keyword>
<dbReference type="AlphaFoldDB" id="C8W4L8"/>
<dbReference type="Pfam" id="PF00485">
    <property type="entry name" value="PRK"/>
    <property type="match status" value="1"/>
</dbReference>
<dbReference type="KEGG" id="dae:Dtox_3162"/>
<dbReference type="Gene3D" id="3.40.50.300">
    <property type="entry name" value="P-loop containing nucleotide triphosphate hydrolases"/>
    <property type="match status" value="1"/>
</dbReference>
<dbReference type="GO" id="GO:0005524">
    <property type="term" value="F:ATP binding"/>
    <property type="evidence" value="ECO:0007669"/>
    <property type="project" value="InterPro"/>
</dbReference>
<dbReference type="Gene3D" id="3.30.980.10">
    <property type="entry name" value="Threonyl-trna Synthetase, Chain A, domain 2"/>
    <property type="match status" value="1"/>
</dbReference>
<feature type="domain" description="TGS" evidence="1">
    <location>
        <begin position="1"/>
        <end position="62"/>
    </location>
</feature>
<dbReference type="InterPro" id="IPR018163">
    <property type="entry name" value="Thr/Ala-tRNA-synth_IIc_edit"/>
</dbReference>